<keyword evidence="2" id="KW-0472">Membrane</keyword>
<keyword evidence="2" id="KW-0812">Transmembrane</keyword>
<dbReference type="RefSeq" id="WP_046524092.1">
    <property type="nucleotide sequence ID" value="NZ_LAYY01000012.1"/>
</dbReference>
<evidence type="ECO:0000256" key="2">
    <source>
        <dbReference type="SAM" id="Phobius"/>
    </source>
</evidence>
<dbReference type="GO" id="GO:0003824">
    <property type="term" value="F:catalytic activity"/>
    <property type="evidence" value="ECO:0007669"/>
    <property type="project" value="InterPro"/>
</dbReference>
<keyword evidence="4" id="KW-1185">Reference proteome</keyword>
<keyword evidence="2" id="KW-1133">Transmembrane helix</keyword>
<evidence type="ECO:0000256" key="1">
    <source>
        <dbReference type="PIRSR" id="PIRSR613078-2"/>
    </source>
</evidence>
<dbReference type="Proteomes" id="UP000034166">
    <property type="component" value="Unassembled WGS sequence"/>
</dbReference>
<dbReference type="SMART" id="SM00855">
    <property type="entry name" value="PGAM"/>
    <property type="match status" value="1"/>
</dbReference>
<dbReference type="PANTHER" id="PTHR46192">
    <property type="entry name" value="BROAD-RANGE ACID PHOSPHATASE DET1"/>
    <property type="match status" value="1"/>
</dbReference>
<dbReference type="InterPro" id="IPR013078">
    <property type="entry name" value="His_Pase_superF_clade-1"/>
</dbReference>
<dbReference type="EMBL" id="LAYY01000012">
    <property type="protein sequence ID" value="KKK37754.1"/>
    <property type="molecule type" value="Genomic_DNA"/>
</dbReference>
<dbReference type="SUPFAM" id="SSF53254">
    <property type="entry name" value="Phosphoglycerate mutase-like"/>
    <property type="match status" value="1"/>
</dbReference>
<comment type="caution">
    <text evidence="3">The sequence shown here is derived from an EMBL/GenBank/DDBJ whole genome shotgun (WGS) entry which is preliminary data.</text>
</comment>
<dbReference type="PATRIC" id="fig|1408103.3.peg.2791"/>
<evidence type="ECO:0000313" key="3">
    <source>
        <dbReference type="EMBL" id="KKK37754.1"/>
    </source>
</evidence>
<dbReference type="PROSITE" id="PS00175">
    <property type="entry name" value="PG_MUTASE"/>
    <property type="match status" value="1"/>
</dbReference>
<feature type="binding site" evidence="1">
    <location>
        <position position="62"/>
    </location>
    <ligand>
        <name>substrate</name>
    </ligand>
</feature>
<protein>
    <recommendedName>
        <fullName evidence="5">Phosphoglycerate mutase</fullName>
    </recommendedName>
</protein>
<dbReference type="InterPro" id="IPR052765">
    <property type="entry name" value="PGM-Related"/>
</dbReference>
<proteinExistence type="predicted"/>
<feature type="binding site" evidence="1">
    <location>
        <begin position="7"/>
        <end position="14"/>
    </location>
    <ligand>
        <name>substrate</name>
    </ligand>
</feature>
<sequence>MNIYVIRHGEAQHNIDRSVMAHTHDSQHSLTVLGQKQVEETGEFMKGILDEKTIVYSSPYLRTMETANAIHKHLPATVPFYQNPLIREWELGNLYDFANRTPEAKKEFKAAGQFYFRYPNGESLADVYLRATMFMNTVVERVRRQQRYENIVIVSHAAFMHMLLAFLLNWPVDDLLNFKPIENAAVIKIDETDSGDYLYEKIFVPKIKSE</sequence>
<organism evidence="3 4">
    <name type="scientific">Mesobacillus campisalis</name>
    <dbReference type="NCBI Taxonomy" id="1408103"/>
    <lineage>
        <taxon>Bacteria</taxon>
        <taxon>Bacillati</taxon>
        <taxon>Bacillota</taxon>
        <taxon>Bacilli</taxon>
        <taxon>Bacillales</taxon>
        <taxon>Bacillaceae</taxon>
        <taxon>Mesobacillus</taxon>
    </lineage>
</organism>
<accession>A0A0M2ST39</accession>
<dbReference type="Pfam" id="PF00300">
    <property type="entry name" value="His_Phos_1"/>
    <property type="match status" value="1"/>
</dbReference>
<dbReference type="CDD" id="cd07067">
    <property type="entry name" value="HP_PGM_like"/>
    <property type="match status" value="1"/>
</dbReference>
<dbReference type="InterPro" id="IPR001345">
    <property type="entry name" value="PG/BPGM_mutase_AS"/>
</dbReference>
<feature type="transmembrane region" description="Helical" evidence="2">
    <location>
        <begin position="151"/>
        <end position="170"/>
    </location>
</feature>
<dbReference type="PIRSF" id="PIRSF000709">
    <property type="entry name" value="6PFK_2-Ptase"/>
    <property type="match status" value="1"/>
</dbReference>
<dbReference type="Gene3D" id="3.40.50.1240">
    <property type="entry name" value="Phosphoglycerate mutase-like"/>
    <property type="match status" value="1"/>
</dbReference>
<name>A0A0M2ST39_9BACI</name>
<dbReference type="InterPro" id="IPR029033">
    <property type="entry name" value="His_PPase_superfam"/>
</dbReference>
<gene>
    <name evidence="3" type="ORF">WQ57_12410</name>
</gene>
<reference evidence="3 4" key="1">
    <citation type="submission" date="2015-04" db="EMBL/GenBank/DDBJ databases">
        <title>Taxonomic description and genome sequence of Bacillus campisalis sp. nov., a novel member of the genus Bacillus isolated from solar saltern.</title>
        <authorList>
            <person name="Mathan Kumar R."/>
            <person name="Kaur G."/>
            <person name="Kumar A."/>
            <person name="Singh N.K."/>
            <person name="Kaur N."/>
            <person name="Kumar N."/>
            <person name="Mayilraj S."/>
        </authorList>
    </citation>
    <scope>NUCLEOTIDE SEQUENCE [LARGE SCALE GENOMIC DNA]</scope>
    <source>
        <strain evidence="3 4">SA2-6</strain>
    </source>
</reference>
<evidence type="ECO:0008006" key="5">
    <source>
        <dbReference type="Google" id="ProtNLM"/>
    </source>
</evidence>
<evidence type="ECO:0000313" key="4">
    <source>
        <dbReference type="Proteomes" id="UP000034166"/>
    </source>
</evidence>
<dbReference type="AlphaFoldDB" id="A0A0M2ST39"/>